<dbReference type="EMBL" id="FWWU01000003">
    <property type="protein sequence ID" value="SMB79116.1"/>
    <property type="molecule type" value="Genomic_DNA"/>
</dbReference>
<keyword evidence="2" id="KW-0540">Nuclease</keyword>
<keyword evidence="3" id="KW-1185">Reference proteome</keyword>
<dbReference type="Pfam" id="PF13613">
    <property type="entry name" value="HTH_Tnp_4"/>
    <property type="match status" value="1"/>
</dbReference>
<proteinExistence type="predicted"/>
<evidence type="ECO:0000313" key="2">
    <source>
        <dbReference type="EMBL" id="SMB79116.1"/>
    </source>
</evidence>
<dbReference type="InterPro" id="IPR027805">
    <property type="entry name" value="Transposase_HTH_dom"/>
</dbReference>
<dbReference type="STRING" id="695939.SAMN00790413_05769"/>
<sequence>MEEVLTRRAGRKKSGRHAECGVAEQLLLTLELWREYRTFAHSGDDWGVHETTVRCTVERVGESPGPHAPGRDTLRLADHHALGSSECDFTAAGIVIRLQSGRSIVGNPSNQPIALVVENRLDRRHAASHKLQVHQVSRRTARGGSPFSSECTTSRVQDQGMSAEVTLDPATGFSKLSPFLPNIWTHQYQQRSVQAWCYKDVMDTSWRTTRVETGQVRMSYSTTNWGSLTLRVGSSEGVEATTLQQWREQTGAEVTETYPLSMR</sequence>
<evidence type="ECO:0000259" key="1">
    <source>
        <dbReference type="Pfam" id="PF13613"/>
    </source>
</evidence>
<keyword evidence="2" id="KW-0255">Endonuclease</keyword>
<dbReference type="GO" id="GO:0004519">
    <property type="term" value="F:endonuclease activity"/>
    <property type="evidence" value="ECO:0007669"/>
    <property type="project" value="UniProtKB-KW"/>
</dbReference>
<dbReference type="Proteomes" id="UP000192582">
    <property type="component" value="Unassembled WGS sequence"/>
</dbReference>
<name>A0A1W1UDD6_9DEIO</name>
<dbReference type="AlphaFoldDB" id="A0A1W1UDD6"/>
<gene>
    <name evidence="2" type="ORF">SAMN00790413_05769</name>
</gene>
<accession>A0A1W1UDD6</accession>
<organism evidence="2 3">
    <name type="scientific">Deinococcus hopiensis KR-140</name>
    <dbReference type="NCBI Taxonomy" id="695939"/>
    <lineage>
        <taxon>Bacteria</taxon>
        <taxon>Thermotogati</taxon>
        <taxon>Deinococcota</taxon>
        <taxon>Deinococci</taxon>
        <taxon>Deinococcales</taxon>
        <taxon>Deinococcaceae</taxon>
        <taxon>Deinococcus</taxon>
    </lineage>
</organism>
<protein>
    <submittedName>
        <fullName evidence="2">Helix-turn-helix of DDE superfamily endonuclease</fullName>
    </submittedName>
</protein>
<evidence type="ECO:0000313" key="3">
    <source>
        <dbReference type="Proteomes" id="UP000192582"/>
    </source>
</evidence>
<keyword evidence="2" id="KW-0378">Hydrolase</keyword>
<reference evidence="2 3" key="1">
    <citation type="submission" date="2017-04" db="EMBL/GenBank/DDBJ databases">
        <authorList>
            <person name="Afonso C.L."/>
            <person name="Miller P.J."/>
            <person name="Scott M.A."/>
            <person name="Spackman E."/>
            <person name="Goraichik I."/>
            <person name="Dimitrov K.M."/>
            <person name="Suarez D.L."/>
            <person name="Swayne D.E."/>
        </authorList>
    </citation>
    <scope>NUCLEOTIDE SEQUENCE [LARGE SCALE GENOMIC DNA]</scope>
    <source>
        <strain evidence="2 3">KR-140</strain>
    </source>
</reference>
<feature type="domain" description="Transposase Helix-turn-helix" evidence="1">
    <location>
        <begin position="23"/>
        <end position="60"/>
    </location>
</feature>